<comment type="caution">
    <text evidence="6">The sequence shown here is derived from an EMBL/GenBank/DDBJ whole genome shotgun (WGS) entry which is preliminary data.</text>
</comment>
<dbReference type="Proteomes" id="UP000603352">
    <property type="component" value="Unassembled WGS sequence"/>
</dbReference>
<name>A0ABQ1IDT5_9PROT</name>
<sequence length="405" mass="41911">MIPCDAGPIRQSPVGQAPVRQAPVRRPMLSISAVILSSFGVGLSYGIGYPLVSLNFEVWGAAPWLTGLAGSVPALAIFLLLPVFPRLAGRLGAVRAIVIGCTVEILCFIAMALLPGVVPWLVLRFLMGAGIALPWLVGETWINTVTTDARRGRMIALYSMAVFGGFATGPILLEAVGVTGWAPFLLGIGGAVLSVVPILAAARLAPALPQHPETSVFGAIRLAPAAMAGAVLGGLLEMSHFSLLPNQLIQAGIGENQALRLLSTLILGGIMLQFAIGWLADRLDRRRLLVALALVVATVIATLPAATAHPALLGPVVFLAGGLLVGFYTLSLTVIGDQVRPQDLAVANAAFLIMYQAGAMIGPAVAGAAMSVWPDHGFVAAMTGGAVAGAIAIARLGRRHPVLRR</sequence>
<dbReference type="PROSITE" id="PS50850">
    <property type="entry name" value="MFS"/>
    <property type="match status" value="1"/>
</dbReference>
<feature type="transmembrane region" description="Helical" evidence="4">
    <location>
        <begin position="96"/>
        <end position="114"/>
    </location>
</feature>
<gene>
    <name evidence="6" type="ORF">GCM10011505_16420</name>
</gene>
<reference evidence="7" key="1">
    <citation type="journal article" date="2019" name="Int. J. Syst. Evol. Microbiol.">
        <title>The Global Catalogue of Microorganisms (GCM) 10K type strain sequencing project: providing services to taxonomists for standard genome sequencing and annotation.</title>
        <authorList>
            <consortium name="The Broad Institute Genomics Platform"/>
            <consortium name="The Broad Institute Genome Sequencing Center for Infectious Disease"/>
            <person name="Wu L."/>
            <person name="Ma J."/>
        </authorList>
    </citation>
    <scope>NUCLEOTIDE SEQUENCE [LARGE SCALE GENOMIC DNA]</scope>
    <source>
        <strain evidence="7">CGMCC 1.10188</strain>
    </source>
</reference>
<dbReference type="EMBL" id="BMDZ01000014">
    <property type="protein sequence ID" value="GGB35674.1"/>
    <property type="molecule type" value="Genomic_DNA"/>
</dbReference>
<accession>A0ABQ1IDT5</accession>
<dbReference type="InterPro" id="IPR020846">
    <property type="entry name" value="MFS_dom"/>
</dbReference>
<protein>
    <submittedName>
        <fullName evidence="6">MFS transporter</fullName>
    </submittedName>
</protein>
<feature type="domain" description="Major facilitator superfamily (MFS) profile" evidence="5">
    <location>
        <begin position="26"/>
        <end position="401"/>
    </location>
</feature>
<feature type="transmembrane region" description="Helical" evidence="4">
    <location>
        <begin position="312"/>
        <end position="332"/>
    </location>
</feature>
<evidence type="ECO:0000256" key="3">
    <source>
        <dbReference type="ARBA" id="ARBA00023136"/>
    </source>
</evidence>
<dbReference type="PANTHER" id="PTHR23521:SF3">
    <property type="entry name" value="MFS TRANSPORTER"/>
    <property type="match status" value="1"/>
</dbReference>
<feature type="transmembrane region" description="Helical" evidence="4">
    <location>
        <begin position="258"/>
        <end position="280"/>
    </location>
</feature>
<feature type="transmembrane region" description="Helical" evidence="4">
    <location>
        <begin position="216"/>
        <end position="238"/>
    </location>
</feature>
<proteinExistence type="predicted"/>
<keyword evidence="7" id="KW-1185">Reference proteome</keyword>
<dbReference type="InterPro" id="IPR047200">
    <property type="entry name" value="MFS_YcaD-like"/>
</dbReference>
<feature type="transmembrane region" description="Helical" evidence="4">
    <location>
        <begin position="287"/>
        <end position="306"/>
    </location>
</feature>
<dbReference type="InterPro" id="IPR036259">
    <property type="entry name" value="MFS_trans_sf"/>
</dbReference>
<dbReference type="Gene3D" id="1.20.1250.20">
    <property type="entry name" value="MFS general substrate transporter like domains"/>
    <property type="match status" value="2"/>
</dbReference>
<feature type="transmembrane region" description="Helical" evidence="4">
    <location>
        <begin position="344"/>
        <end position="366"/>
    </location>
</feature>
<keyword evidence="1 4" id="KW-0812">Transmembrane</keyword>
<dbReference type="PANTHER" id="PTHR23521">
    <property type="entry name" value="TRANSPORTER MFS SUPERFAMILY"/>
    <property type="match status" value="1"/>
</dbReference>
<keyword evidence="3 4" id="KW-0472">Membrane</keyword>
<evidence type="ECO:0000256" key="1">
    <source>
        <dbReference type="ARBA" id="ARBA00022692"/>
    </source>
</evidence>
<evidence type="ECO:0000313" key="7">
    <source>
        <dbReference type="Proteomes" id="UP000603352"/>
    </source>
</evidence>
<evidence type="ECO:0000256" key="2">
    <source>
        <dbReference type="ARBA" id="ARBA00022989"/>
    </source>
</evidence>
<keyword evidence="2 4" id="KW-1133">Transmembrane helix</keyword>
<feature type="transmembrane region" description="Helical" evidence="4">
    <location>
        <begin position="184"/>
        <end position="204"/>
    </location>
</feature>
<evidence type="ECO:0000256" key="4">
    <source>
        <dbReference type="SAM" id="Phobius"/>
    </source>
</evidence>
<organism evidence="6 7">
    <name type="scientific">Tistrella bauzanensis</name>
    <dbReference type="NCBI Taxonomy" id="657419"/>
    <lineage>
        <taxon>Bacteria</taxon>
        <taxon>Pseudomonadati</taxon>
        <taxon>Pseudomonadota</taxon>
        <taxon>Alphaproteobacteria</taxon>
        <taxon>Geminicoccales</taxon>
        <taxon>Geminicoccaceae</taxon>
        <taxon>Tistrella</taxon>
    </lineage>
</organism>
<evidence type="ECO:0000259" key="5">
    <source>
        <dbReference type="PROSITE" id="PS50850"/>
    </source>
</evidence>
<feature type="transmembrane region" description="Helical" evidence="4">
    <location>
        <begin position="29"/>
        <end position="52"/>
    </location>
</feature>
<feature type="transmembrane region" description="Helical" evidence="4">
    <location>
        <begin position="120"/>
        <end position="142"/>
    </location>
</feature>
<dbReference type="InterPro" id="IPR011701">
    <property type="entry name" value="MFS"/>
</dbReference>
<evidence type="ECO:0000313" key="6">
    <source>
        <dbReference type="EMBL" id="GGB35674.1"/>
    </source>
</evidence>
<dbReference type="SUPFAM" id="SSF103473">
    <property type="entry name" value="MFS general substrate transporter"/>
    <property type="match status" value="1"/>
</dbReference>
<dbReference type="CDD" id="cd17477">
    <property type="entry name" value="MFS_YcaD_like"/>
    <property type="match status" value="1"/>
</dbReference>
<feature type="transmembrane region" description="Helical" evidence="4">
    <location>
        <begin position="378"/>
        <end position="397"/>
    </location>
</feature>
<feature type="transmembrane region" description="Helical" evidence="4">
    <location>
        <begin position="64"/>
        <end position="84"/>
    </location>
</feature>
<dbReference type="Pfam" id="PF07690">
    <property type="entry name" value="MFS_1"/>
    <property type="match status" value="1"/>
</dbReference>
<feature type="transmembrane region" description="Helical" evidence="4">
    <location>
        <begin position="154"/>
        <end position="172"/>
    </location>
</feature>